<reference evidence="2" key="1">
    <citation type="submission" date="2017-12" db="EMBL/GenBank/DDBJ databases">
        <title>High-resolution comparative analysis of great ape genomes.</title>
        <authorList>
            <person name="Pollen A."/>
            <person name="Hastie A."/>
            <person name="Hormozdiari F."/>
            <person name="Dougherty M."/>
            <person name="Liu R."/>
            <person name="Chaisson M."/>
            <person name="Hoppe E."/>
            <person name="Hill C."/>
            <person name="Pang A."/>
            <person name="Hillier L."/>
            <person name="Baker C."/>
            <person name="Armstrong J."/>
            <person name="Shendure J."/>
            <person name="Paten B."/>
            <person name="Wilson R."/>
            <person name="Chao H."/>
            <person name="Schneider V."/>
            <person name="Ventura M."/>
            <person name="Kronenberg Z."/>
            <person name="Murali S."/>
            <person name="Gordon D."/>
            <person name="Cantsilieris S."/>
            <person name="Munson K."/>
            <person name="Nelson B."/>
            <person name="Raja A."/>
            <person name="Underwood J."/>
            <person name="Diekhans M."/>
            <person name="Fiddes I."/>
            <person name="Haussler D."/>
            <person name="Eichler E."/>
        </authorList>
    </citation>
    <scope>NUCLEOTIDE SEQUENCE [LARGE SCALE GENOMIC DNA]</scope>
    <source>
        <strain evidence="2">Susie</strain>
    </source>
</reference>
<name>A0A2J8S1X4_PONAB</name>
<organism evidence="2">
    <name type="scientific">Pongo abelii</name>
    <name type="common">Sumatran orangutan</name>
    <name type="synonym">Pongo pygmaeus abelii</name>
    <dbReference type="NCBI Taxonomy" id="9601"/>
    <lineage>
        <taxon>Eukaryota</taxon>
        <taxon>Metazoa</taxon>
        <taxon>Chordata</taxon>
        <taxon>Craniata</taxon>
        <taxon>Vertebrata</taxon>
        <taxon>Euteleostomi</taxon>
        <taxon>Mammalia</taxon>
        <taxon>Eutheria</taxon>
        <taxon>Euarchontoglires</taxon>
        <taxon>Primates</taxon>
        <taxon>Haplorrhini</taxon>
        <taxon>Catarrhini</taxon>
        <taxon>Hominidae</taxon>
        <taxon>Pongo</taxon>
    </lineage>
</organism>
<comment type="caution">
    <text evidence="2">The sequence shown here is derived from an EMBL/GenBank/DDBJ whole genome shotgun (WGS) entry which is preliminary data.</text>
</comment>
<sequence length="41" mass="4438">ERMVDSGLLWLALVSCILTQASAVQRGKYSAHLASQMSSKT</sequence>
<dbReference type="EMBL" id="NDHI03003625">
    <property type="protein sequence ID" value="PNJ14758.1"/>
    <property type="molecule type" value="Genomic_DNA"/>
</dbReference>
<dbReference type="AlphaFoldDB" id="A0A2J8S1X4"/>
<accession>A0A2J8S1X4</accession>
<evidence type="ECO:0000256" key="1">
    <source>
        <dbReference type="SAM" id="SignalP"/>
    </source>
</evidence>
<proteinExistence type="predicted"/>
<protein>
    <submittedName>
        <fullName evidence="2">GP2 isoform 10</fullName>
    </submittedName>
</protein>
<gene>
    <name evidence="2" type="ORF">CR201_G0047007</name>
</gene>
<keyword evidence="1" id="KW-0732">Signal</keyword>
<evidence type="ECO:0000313" key="2">
    <source>
        <dbReference type="EMBL" id="PNJ14758.1"/>
    </source>
</evidence>
<feature type="signal peptide" evidence="1">
    <location>
        <begin position="1"/>
        <end position="23"/>
    </location>
</feature>
<feature type="non-terminal residue" evidence="2">
    <location>
        <position position="1"/>
    </location>
</feature>
<feature type="chain" id="PRO_5014413207" evidence="1">
    <location>
        <begin position="24"/>
        <end position="41"/>
    </location>
</feature>